<dbReference type="PANTHER" id="PTHR35008:SF4">
    <property type="entry name" value="BLL4482 PROTEIN"/>
    <property type="match status" value="1"/>
</dbReference>
<evidence type="ECO:0000256" key="2">
    <source>
        <dbReference type="ARBA" id="ARBA00022723"/>
    </source>
</evidence>
<proteinExistence type="predicted"/>
<keyword evidence="1 4" id="KW-0349">Heme</keyword>
<dbReference type="GO" id="GO:0009055">
    <property type="term" value="F:electron transfer activity"/>
    <property type="evidence" value="ECO:0007669"/>
    <property type="project" value="InterPro"/>
</dbReference>
<dbReference type="PROSITE" id="PS51007">
    <property type="entry name" value="CYTC"/>
    <property type="match status" value="2"/>
</dbReference>
<keyword evidence="2 4" id="KW-0479">Metal-binding</keyword>
<keyword evidence="8" id="KW-1185">Reference proteome</keyword>
<dbReference type="Proteomes" id="UP000436822">
    <property type="component" value="Unassembled WGS sequence"/>
</dbReference>
<name>A0A6N6JFI9_9RHOB</name>
<feature type="chain" id="PRO_5026929953" description="Cytochrome c domain-containing protein" evidence="5">
    <location>
        <begin position="24"/>
        <end position="244"/>
    </location>
</feature>
<protein>
    <recommendedName>
        <fullName evidence="6">Cytochrome c domain-containing protein</fullName>
    </recommendedName>
</protein>
<evidence type="ECO:0000256" key="5">
    <source>
        <dbReference type="SAM" id="SignalP"/>
    </source>
</evidence>
<dbReference type="InterPro" id="IPR009056">
    <property type="entry name" value="Cyt_c-like_dom"/>
</dbReference>
<feature type="domain" description="Cytochrome c" evidence="6">
    <location>
        <begin position="31"/>
        <end position="128"/>
    </location>
</feature>
<dbReference type="Pfam" id="PF13442">
    <property type="entry name" value="Cytochrome_CBB3"/>
    <property type="match status" value="1"/>
</dbReference>
<feature type="domain" description="Cytochrome c" evidence="6">
    <location>
        <begin position="146"/>
        <end position="241"/>
    </location>
</feature>
<dbReference type="RefSeq" id="WP_159806787.1">
    <property type="nucleotide sequence ID" value="NZ_BLJE01000002.1"/>
</dbReference>
<evidence type="ECO:0000256" key="1">
    <source>
        <dbReference type="ARBA" id="ARBA00022617"/>
    </source>
</evidence>
<evidence type="ECO:0000313" key="7">
    <source>
        <dbReference type="EMBL" id="GFE65111.1"/>
    </source>
</evidence>
<dbReference type="GO" id="GO:0020037">
    <property type="term" value="F:heme binding"/>
    <property type="evidence" value="ECO:0007669"/>
    <property type="project" value="InterPro"/>
</dbReference>
<dbReference type="GO" id="GO:0046872">
    <property type="term" value="F:metal ion binding"/>
    <property type="evidence" value="ECO:0007669"/>
    <property type="project" value="UniProtKB-KW"/>
</dbReference>
<feature type="signal peptide" evidence="5">
    <location>
        <begin position="1"/>
        <end position="23"/>
    </location>
</feature>
<evidence type="ECO:0000256" key="3">
    <source>
        <dbReference type="ARBA" id="ARBA00023004"/>
    </source>
</evidence>
<keyword evidence="3 4" id="KW-0408">Iron</keyword>
<evidence type="ECO:0000313" key="8">
    <source>
        <dbReference type="Proteomes" id="UP000436822"/>
    </source>
</evidence>
<evidence type="ECO:0000256" key="4">
    <source>
        <dbReference type="PROSITE-ProRule" id="PRU00433"/>
    </source>
</evidence>
<dbReference type="OrthoDB" id="5514238at2"/>
<dbReference type="PANTHER" id="PTHR35008">
    <property type="entry name" value="BLL4482 PROTEIN-RELATED"/>
    <property type="match status" value="1"/>
</dbReference>
<comment type="caution">
    <text evidence="7">The sequence shown here is derived from an EMBL/GenBank/DDBJ whole genome shotgun (WGS) entry which is preliminary data.</text>
</comment>
<sequence length="244" mass="26285">MCIFKKSALLIGFVLATSHSVLAQQVTVDPSLFTEGTALYLEHCSVCHGIEGDGKGPLATGFSPRPRDLTKSSFKFRSTGVGEFPTQSDLLDTLNRGVSGSYGSSMPSFDFLNERELLALVEVVRYVSGIDQFGVAVAPPPRPVNVDMDHAQELYRELSCAGCHGYDGNGQGDLAVGLLDDDGLPIKPANFRTGHFKGGADPENIWMRIYTGMSGTPMPAFGRNTSAADIWAVTEYVIKLSNEE</sequence>
<evidence type="ECO:0000259" key="6">
    <source>
        <dbReference type="PROSITE" id="PS51007"/>
    </source>
</evidence>
<gene>
    <name evidence="7" type="ORF">KIN_21850</name>
</gene>
<dbReference type="Gene3D" id="1.10.760.10">
    <property type="entry name" value="Cytochrome c-like domain"/>
    <property type="match status" value="2"/>
</dbReference>
<dbReference type="SUPFAM" id="SSF46626">
    <property type="entry name" value="Cytochrome c"/>
    <property type="match status" value="2"/>
</dbReference>
<reference evidence="7 8" key="1">
    <citation type="submission" date="2019-12" db="EMBL/GenBank/DDBJ databases">
        <title>Litoreibacter badius sp. nov., a novel bacteriochlorophyll a-containing bacterium in the genus Litoreibacter.</title>
        <authorList>
            <person name="Kanamuro M."/>
            <person name="Takabe Y."/>
            <person name="Mori K."/>
            <person name="Takaichi S."/>
            <person name="Hanada S."/>
        </authorList>
    </citation>
    <scope>NUCLEOTIDE SEQUENCE [LARGE SCALE GENOMIC DNA]</scope>
    <source>
        <strain evidence="7 8">K6</strain>
    </source>
</reference>
<dbReference type="InterPro" id="IPR051459">
    <property type="entry name" value="Cytochrome_c-type_DH"/>
</dbReference>
<dbReference type="Pfam" id="PF00034">
    <property type="entry name" value="Cytochrom_C"/>
    <property type="match status" value="1"/>
</dbReference>
<dbReference type="EMBL" id="BLJE01000002">
    <property type="protein sequence ID" value="GFE65111.1"/>
    <property type="molecule type" value="Genomic_DNA"/>
</dbReference>
<organism evidence="7 8">
    <name type="scientific">Litoreibacter roseus</name>
    <dbReference type="NCBI Taxonomy" id="2601869"/>
    <lineage>
        <taxon>Bacteria</taxon>
        <taxon>Pseudomonadati</taxon>
        <taxon>Pseudomonadota</taxon>
        <taxon>Alphaproteobacteria</taxon>
        <taxon>Rhodobacterales</taxon>
        <taxon>Roseobacteraceae</taxon>
        <taxon>Litoreibacter</taxon>
    </lineage>
</organism>
<keyword evidence="5" id="KW-0732">Signal</keyword>
<dbReference type="InterPro" id="IPR036909">
    <property type="entry name" value="Cyt_c-like_dom_sf"/>
</dbReference>
<accession>A0A6N6JFI9</accession>
<dbReference type="AlphaFoldDB" id="A0A6N6JFI9"/>